<dbReference type="EMBL" id="CP126654">
    <property type="protein sequence ID" value="WJZ90249.1"/>
    <property type="molecule type" value="Genomic_DNA"/>
</dbReference>
<protein>
    <submittedName>
        <fullName evidence="2">Uncharacterized protein</fullName>
    </submittedName>
</protein>
<dbReference type="Proteomes" id="UP001227230">
    <property type="component" value="Chromosome 7"/>
</dbReference>
<accession>A0ABY9C690</accession>
<keyword evidence="1" id="KW-1133">Transmembrane helix</keyword>
<sequence>MATYELGQKSMQGLMWIRMGVICLSYNIFGLFPAYLLLPYHETEGRNLYHCIKRDKVIKVCIWTQLRKG</sequence>
<evidence type="ECO:0000313" key="2">
    <source>
        <dbReference type="EMBL" id="WJZ90249.1"/>
    </source>
</evidence>
<reference evidence="2 3" key="1">
    <citation type="journal article" date="2023" name="Hortic Res">
        <title>The complete reference genome for grapevine (Vitis vinifera L.) genetics and breeding.</title>
        <authorList>
            <person name="Shi X."/>
            <person name="Cao S."/>
            <person name="Wang X."/>
            <person name="Huang S."/>
            <person name="Wang Y."/>
            <person name="Liu Z."/>
            <person name="Liu W."/>
            <person name="Leng X."/>
            <person name="Peng Y."/>
            <person name="Wang N."/>
            <person name="Wang Y."/>
            <person name="Ma Z."/>
            <person name="Xu X."/>
            <person name="Zhang F."/>
            <person name="Xue H."/>
            <person name="Zhong H."/>
            <person name="Wang Y."/>
            <person name="Zhang K."/>
            <person name="Velt A."/>
            <person name="Avia K."/>
            <person name="Holtgrawe D."/>
            <person name="Grimplet J."/>
            <person name="Matus J.T."/>
            <person name="Ware D."/>
            <person name="Wu X."/>
            <person name="Wang H."/>
            <person name="Liu C."/>
            <person name="Fang Y."/>
            <person name="Rustenholz C."/>
            <person name="Cheng Z."/>
            <person name="Xiao H."/>
            <person name="Zhou Y."/>
        </authorList>
    </citation>
    <scope>NUCLEOTIDE SEQUENCE [LARGE SCALE GENOMIC DNA]</scope>
    <source>
        <strain evidence="3">cv. Pinot noir / PN40024</strain>
        <tissue evidence="2">Leaf</tissue>
    </source>
</reference>
<feature type="transmembrane region" description="Helical" evidence="1">
    <location>
        <begin position="15"/>
        <end position="38"/>
    </location>
</feature>
<organism evidence="2 3">
    <name type="scientific">Vitis vinifera</name>
    <name type="common">Grape</name>
    <dbReference type="NCBI Taxonomy" id="29760"/>
    <lineage>
        <taxon>Eukaryota</taxon>
        <taxon>Viridiplantae</taxon>
        <taxon>Streptophyta</taxon>
        <taxon>Embryophyta</taxon>
        <taxon>Tracheophyta</taxon>
        <taxon>Spermatophyta</taxon>
        <taxon>Magnoliopsida</taxon>
        <taxon>eudicotyledons</taxon>
        <taxon>Gunneridae</taxon>
        <taxon>Pentapetalae</taxon>
        <taxon>rosids</taxon>
        <taxon>Vitales</taxon>
        <taxon>Vitaceae</taxon>
        <taxon>Viteae</taxon>
        <taxon>Vitis</taxon>
    </lineage>
</organism>
<keyword evidence="1" id="KW-0472">Membrane</keyword>
<evidence type="ECO:0000256" key="1">
    <source>
        <dbReference type="SAM" id="Phobius"/>
    </source>
</evidence>
<keyword evidence="3" id="KW-1185">Reference proteome</keyword>
<gene>
    <name evidence="2" type="ORF">VitviT2T_009408</name>
</gene>
<evidence type="ECO:0000313" key="3">
    <source>
        <dbReference type="Proteomes" id="UP001227230"/>
    </source>
</evidence>
<name>A0ABY9C690_VITVI</name>
<proteinExistence type="predicted"/>
<keyword evidence="1" id="KW-0812">Transmembrane</keyword>